<dbReference type="Gene3D" id="3.10.450.40">
    <property type="match status" value="1"/>
</dbReference>
<organism evidence="1 2">
    <name type="scientific">Aquabacterium olei</name>
    <dbReference type="NCBI Taxonomy" id="1296669"/>
    <lineage>
        <taxon>Bacteria</taxon>
        <taxon>Pseudomonadati</taxon>
        <taxon>Pseudomonadota</taxon>
        <taxon>Betaproteobacteria</taxon>
        <taxon>Burkholderiales</taxon>
        <taxon>Aquabacterium</taxon>
    </lineage>
</organism>
<dbReference type="OrthoDB" id="8450990at2"/>
<keyword evidence="2" id="KW-1185">Reference proteome</keyword>
<dbReference type="KEGG" id="aon:DEH84_07075"/>
<dbReference type="EMBL" id="CP029210">
    <property type="protein sequence ID" value="AWI53219.1"/>
    <property type="molecule type" value="Genomic_DNA"/>
</dbReference>
<reference evidence="1 2" key="1">
    <citation type="submission" date="2018-05" db="EMBL/GenBank/DDBJ databases">
        <title>complete genome sequence of Aquabacterium olei NBRC 110486.</title>
        <authorList>
            <person name="Tang B."/>
            <person name="Chang J."/>
            <person name="Zhang L."/>
            <person name="Yang H."/>
        </authorList>
    </citation>
    <scope>NUCLEOTIDE SEQUENCE [LARGE SCALE GENOMIC DNA]</scope>
    <source>
        <strain evidence="1 2">NBRC 110486</strain>
    </source>
</reference>
<gene>
    <name evidence="1" type="ORF">DEH84_07075</name>
</gene>
<proteinExistence type="predicted"/>
<dbReference type="AlphaFoldDB" id="A0A2U8FQC5"/>
<name>A0A2U8FQC5_9BURK</name>
<dbReference type="RefSeq" id="WP_109036041.1">
    <property type="nucleotide sequence ID" value="NZ_CP029210.1"/>
</dbReference>
<dbReference type="SUPFAM" id="SSF160719">
    <property type="entry name" value="gpW/gp25-like"/>
    <property type="match status" value="1"/>
</dbReference>
<protein>
    <submittedName>
        <fullName evidence="1">Phage tail protein</fullName>
    </submittedName>
</protein>
<evidence type="ECO:0000313" key="2">
    <source>
        <dbReference type="Proteomes" id="UP000244892"/>
    </source>
</evidence>
<dbReference type="Proteomes" id="UP000244892">
    <property type="component" value="Chromosome"/>
</dbReference>
<sequence>MSDLSHVIFSDVGTSSTGDLAAVSGVEMGRQRVLRRLLTNPGDYPFHPDYGAGLARLVGAVADVGRIKALVRGQMLLESCVAAKPEPSVTVTLISGGVQCAISYADASTGAPVALSFNVTT</sequence>
<evidence type="ECO:0000313" key="1">
    <source>
        <dbReference type="EMBL" id="AWI53219.1"/>
    </source>
</evidence>
<accession>A0A2U8FQC5</accession>